<keyword evidence="4" id="KW-0969">Cilium</keyword>
<evidence type="ECO:0000256" key="1">
    <source>
        <dbReference type="ARBA" id="ARBA00004138"/>
    </source>
</evidence>
<dbReference type="GO" id="GO:0030992">
    <property type="term" value="C:intraciliary transport particle B"/>
    <property type="evidence" value="ECO:0007669"/>
    <property type="project" value="TreeGrafter"/>
</dbReference>
<evidence type="ECO:0000256" key="6">
    <source>
        <dbReference type="SAM" id="MobiDB-lite"/>
    </source>
</evidence>
<feature type="domain" description="IF140/IFT172/WDR19 TPR" evidence="7">
    <location>
        <begin position="17"/>
        <end position="177"/>
    </location>
</feature>
<proteinExistence type="predicted"/>
<evidence type="ECO:0000256" key="4">
    <source>
        <dbReference type="ARBA" id="ARBA00023069"/>
    </source>
</evidence>
<evidence type="ECO:0000256" key="2">
    <source>
        <dbReference type="ARBA" id="ARBA00022574"/>
    </source>
</evidence>
<dbReference type="GO" id="GO:0036064">
    <property type="term" value="C:ciliary basal body"/>
    <property type="evidence" value="ECO:0007669"/>
    <property type="project" value="TreeGrafter"/>
</dbReference>
<evidence type="ECO:0000259" key="7">
    <source>
        <dbReference type="Pfam" id="PF24762"/>
    </source>
</evidence>
<dbReference type="AlphaFoldDB" id="A0AAV6U8E3"/>
<dbReference type="PANTHER" id="PTHR15722:SF2">
    <property type="entry name" value="INTRAFLAGELLAR TRANSPORT PROTEIN 172 HOMOLOG"/>
    <property type="match status" value="1"/>
</dbReference>
<reference evidence="8 9" key="1">
    <citation type="journal article" date="2022" name="Nat. Ecol. Evol.">
        <title>A masculinizing supergene underlies an exaggerated male reproductive morph in a spider.</title>
        <authorList>
            <person name="Hendrickx F."/>
            <person name="De Corte Z."/>
            <person name="Sonet G."/>
            <person name="Van Belleghem S.M."/>
            <person name="Kostlbacher S."/>
            <person name="Vangestel C."/>
        </authorList>
    </citation>
    <scope>NUCLEOTIDE SEQUENCE [LARGE SCALE GENOMIC DNA]</scope>
    <source>
        <strain evidence="8">W744_W776</strain>
    </source>
</reference>
<dbReference type="EMBL" id="JAFNEN010000597">
    <property type="protein sequence ID" value="KAG8179911.1"/>
    <property type="molecule type" value="Genomic_DNA"/>
</dbReference>
<name>A0AAV6U8E3_9ARAC</name>
<evidence type="ECO:0000256" key="3">
    <source>
        <dbReference type="ARBA" id="ARBA00022737"/>
    </source>
</evidence>
<protein>
    <recommendedName>
        <fullName evidence="7">IF140/IFT172/WDR19 TPR domain-containing protein</fullName>
    </recommendedName>
</protein>
<dbReference type="FunFam" id="1.25.40.470:FF:000012">
    <property type="entry name" value="intraflagellar transport protein 172 homolog"/>
    <property type="match status" value="1"/>
</dbReference>
<dbReference type="Proteomes" id="UP000827092">
    <property type="component" value="Unassembled WGS sequence"/>
</dbReference>
<dbReference type="PANTHER" id="PTHR15722">
    <property type="entry name" value="IFT140/172-RELATED"/>
    <property type="match status" value="1"/>
</dbReference>
<organism evidence="8 9">
    <name type="scientific">Oedothorax gibbosus</name>
    <dbReference type="NCBI Taxonomy" id="931172"/>
    <lineage>
        <taxon>Eukaryota</taxon>
        <taxon>Metazoa</taxon>
        <taxon>Ecdysozoa</taxon>
        <taxon>Arthropoda</taxon>
        <taxon>Chelicerata</taxon>
        <taxon>Arachnida</taxon>
        <taxon>Araneae</taxon>
        <taxon>Araneomorphae</taxon>
        <taxon>Entelegynae</taxon>
        <taxon>Araneoidea</taxon>
        <taxon>Linyphiidae</taxon>
        <taxon>Erigoninae</taxon>
        <taxon>Oedothorax</taxon>
    </lineage>
</organism>
<dbReference type="GO" id="GO:0042073">
    <property type="term" value="P:intraciliary transport"/>
    <property type="evidence" value="ECO:0007669"/>
    <property type="project" value="TreeGrafter"/>
</dbReference>
<dbReference type="Pfam" id="PF24762">
    <property type="entry name" value="TPR_IF140-IFT172"/>
    <property type="match status" value="1"/>
</dbReference>
<comment type="caution">
    <text evidence="8">The sequence shown here is derived from an EMBL/GenBank/DDBJ whole genome shotgun (WGS) entry which is preliminary data.</text>
</comment>
<evidence type="ECO:0000256" key="5">
    <source>
        <dbReference type="ARBA" id="ARBA00023273"/>
    </source>
</evidence>
<keyword evidence="9" id="KW-1185">Reference proteome</keyword>
<keyword evidence="3" id="KW-0677">Repeat</keyword>
<dbReference type="Gene3D" id="1.25.40.470">
    <property type="match status" value="2"/>
</dbReference>
<dbReference type="GO" id="GO:0005930">
    <property type="term" value="C:axoneme"/>
    <property type="evidence" value="ECO:0007669"/>
    <property type="project" value="TreeGrafter"/>
</dbReference>
<evidence type="ECO:0000313" key="8">
    <source>
        <dbReference type="EMBL" id="KAG8179911.1"/>
    </source>
</evidence>
<dbReference type="InterPro" id="IPR056168">
    <property type="entry name" value="TPR_IF140/IFT172/WDR19"/>
</dbReference>
<sequence>MTKMIKKYYPEKVLETYLHIAKKLEADEKYAQAEEYYITAGEWKVAVNMYRNLDSWEDAYRVAKTKGNDISAKQIAYLWAKSVGGDSAVKLLNKFGLLENAIDYAAENCAFDFAFELARSTMKNKMPDIHLKYAMFLEDESKFKEAEAEFIQANRPKEAVLMYVHNQDWESAQRVAEAHDKDSVADVLIGQARFAFERGEFQKAESLLLRAERADLAVKYYKEASMWDEALRVCKDYTPNRLMELQEEYEGEASHDGSRTCSNSTARLPTRKKAGNTRRPSTDTCKSLPPLPRITTSSRSVG</sequence>
<keyword evidence="2" id="KW-0853">WD repeat</keyword>
<accession>A0AAV6U8E3</accession>
<evidence type="ECO:0000313" key="9">
    <source>
        <dbReference type="Proteomes" id="UP000827092"/>
    </source>
</evidence>
<comment type="subcellular location">
    <subcellularLocation>
        <location evidence="1">Cell projection</location>
        <location evidence="1">Cilium</location>
    </subcellularLocation>
</comment>
<keyword evidence="5" id="KW-0966">Cell projection</keyword>
<feature type="region of interest" description="Disordered" evidence="6">
    <location>
        <begin position="249"/>
        <end position="302"/>
    </location>
</feature>
<gene>
    <name evidence="8" type="ORF">JTE90_006274</name>
</gene>